<dbReference type="GO" id="GO:0005576">
    <property type="term" value="C:extracellular region"/>
    <property type="evidence" value="ECO:0007669"/>
    <property type="project" value="TreeGrafter"/>
</dbReference>
<proteinExistence type="inferred from homology"/>
<evidence type="ECO:0000313" key="7">
    <source>
        <dbReference type="EMBL" id="KHS51838.1"/>
    </source>
</evidence>
<comment type="caution">
    <text evidence="7">The sequence shown here is derived from an EMBL/GenBank/DDBJ whole genome shotgun (WGS) entry which is preliminary data.</text>
</comment>
<keyword evidence="8" id="KW-1185">Reference proteome</keyword>
<evidence type="ECO:0000256" key="4">
    <source>
        <dbReference type="ARBA" id="ARBA00023136"/>
    </source>
</evidence>
<dbReference type="PANTHER" id="PTHR39344">
    <property type="entry name" value="UPF0182 PROTEIN SLL1060"/>
    <property type="match status" value="1"/>
</dbReference>
<feature type="compositionally biased region" description="Basic and acidic residues" evidence="6">
    <location>
        <begin position="920"/>
        <end position="956"/>
    </location>
</feature>
<dbReference type="RefSeq" id="WP_039210624.1">
    <property type="nucleotide sequence ID" value="NZ_JTJZ01000020.1"/>
</dbReference>
<feature type="region of interest" description="Disordered" evidence="6">
    <location>
        <begin position="893"/>
        <end position="956"/>
    </location>
</feature>
<evidence type="ECO:0000256" key="5">
    <source>
        <dbReference type="HAMAP-Rule" id="MF_01600"/>
    </source>
</evidence>
<evidence type="ECO:0000256" key="3">
    <source>
        <dbReference type="ARBA" id="ARBA00022989"/>
    </source>
</evidence>
<evidence type="ECO:0000256" key="1">
    <source>
        <dbReference type="ARBA" id="ARBA00022475"/>
    </source>
</evidence>
<feature type="transmembrane region" description="Helical" evidence="5">
    <location>
        <begin position="21"/>
        <end position="42"/>
    </location>
</feature>
<evidence type="ECO:0000256" key="2">
    <source>
        <dbReference type="ARBA" id="ARBA00022692"/>
    </source>
</evidence>
<protein>
    <recommendedName>
        <fullName evidence="5">UPF0182 protein AE0388_2388</fullName>
    </recommendedName>
</protein>
<keyword evidence="2 5" id="KW-0812">Transmembrane</keyword>
<keyword evidence="1 5" id="KW-1003">Cell membrane</keyword>
<evidence type="ECO:0000313" key="8">
    <source>
        <dbReference type="Proteomes" id="UP000031488"/>
    </source>
</evidence>
<sequence length="1006" mass="109617">MSTSSSPTSARMPANRPRRSPLLLTLVSVAILLIAFISFTQVYTEVLWFRQIDASEVFRTMWLTRGLTFIGGFILMAVPVWLSLHLAYRHRPVYAPTTPRQENLDRYREAIEPLRRVATLAIPAVMGVLAGITASANWNTILEWINSTSFGSTDPQFGLDKSFFVFVLPGLRLIGNQLGMALLMALIAALVAHYLFGGIRPGEQKGIILTKAAQWQLGITVAVLVIVQAGRLWLSRYDRMTAAGGIVPGVTYVDDHAALPAMAIVAIAAVLVALLFVYTAWKGNWRISIIATLTLIVLGGVSIIAYPALLQQFQVNPSQQSKESDYIQHNIDATRDAFDFDDIEVTPYSPSTTGKKGDLRKDAETAASIRLLDPNLVSDTFRQLQQVRPYYSFPQKLDVDRYNIDGDMRDTVISVRELAPSSVNNQSWFNRAIVYTHGFGVVAANGNQRNPDGEPLFMESDIPPKGEFPEYEPRVYFGESSPDYSIVGAPKGATPRELDYPSDEKSGSGQVNNTFAGDGGPSVGNVFNRLAYALKFQDEQILLSDALNEESQILYDRHPRERVEKLAPFLKVDGDPYPAVVDGKIKWILDGYTTAEDYPYSTPQPLQQATEDSTTASAPNAVATLPDDEVNYIRNSVKITVDAYDGSVDMYQWDKEDPVLKTWMKVFPGLIKSSSEMSGDLMSHVRYPEDMFKVQRDLLTKYHVTSASEFYSGQDFWTLPTDPTTKASSGLTQPPFYMTLQMPGQQAPSFSLTSSYIPARSSEGQSRNNLTGFLAADADAGNKKGQTAESYGKLRLLQLPRNTTVPGPGQAQNNFNTAPDVQRSLNLLRQGESEVENGNLLTLPIGGGLLYVQPVYVRSAGETSYPLLQHVLVAFGEDIGFAPTLDEALDQVFGGDSGATAGDAGTEDSGDGESGSTSGGKDKDSKSDSPDKALNDALQEAKKAMEDSDAALKEGDFAEYGKAQDRLKKALEDAVAADPSLAEDAAGQDSSAPASEPADEGSDSGK</sequence>
<keyword evidence="3 5" id="KW-1133">Transmembrane helix</keyword>
<dbReference type="EMBL" id="JTJZ01000020">
    <property type="protein sequence ID" value="KHS51838.1"/>
    <property type="molecule type" value="Genomic_DNA"/>
</dbReference>
<feature type="transmembrane region" description="Helical" evidence="5">
    <location>
        <begin position="117"/>
        <end position="138"/>
    </location>
</feature>
<feature type="transmembrane region" description="Helical" evidence="5">
    <location>
        <begin position="178"/>
        <end position="196"/>
    </location>
</feature>
<dbReference type="AlphaFoldDB" id="A0A0B9AR47"/>
<keyword evidence="4 5" id="KW-0472">Membrane</keyword>
<comment type="subcellular location">
    <subcellularLocation>
        <location evidence="5">Cell membrane</location>
        <topology evidence="5">Multi-pass membrane protein</topology>
    </subcellularLocation>
</comment>
<feature type="transmembrane region" description="Helical" evidence="5">
    <location>
        <begin position="257"/>
        <end position="277"/>
    </location>
</feature>
<feature type="transmembrane region" description="Helical" evidence="5">
    <location>
        <begin position="289"/>
        <end position="309"/>
    </location>
</feature>
<feature type="compositionally biased region" description="Acidic residues" evidence="6">
    <location>
        <begin position="997"/>
        <end position="1006"/>
    </location>
</feature>
<dbReference type="STRING" id="1703.BLSMQ_1706"/>
<evidence type="ECO:0000256" key="6">
    <source>
        <dbReference type="SAM" id="MobiDB-lite"/>
    </source>
</evidence>
<feature type="transmembrane region" description="Helical" evidence="5">
    <location>
        <begin position="62"/>
        <end position="82"/>
    </location>
</feature>
<dbReference type="Proteomes" id="UP000031488">
    <property type="component" value="Unassembled WGS sequence"/>
</dbReference>
<accession>A0A0B9AR47</accession>
<dbReference type="OrthoDB" id="9763654at2"/>
<organism evidence="7 8">
    <name type="scientific">Brevibacterium linens</name>
    <dbReference type="NCBI Taxonomy" id="1703"/>
    <lineage>
        <taxon>Bacteria</taxon>
        <taxon>Bacillati</taxon>
        <taxon>Actinomycetota</taxon>
        <taxon>Actinomycetes</taxon>
        <taxon>Micrococcales</taxon>
        <taxon>Brevibacteriaceae</taxon>
        <taxon>Brevibacterium</taxon>
    </lineage>
</organism>
<comment type="similarity">
    <text evidence="5">Belongs to the UPF0182 family.</text>
</comment>
<dbReference type="PANTHER" id="PTHR39344:SF1">
    <property type="entry name" value="UPF0182 PROTEIN SLL1060"/>
    <property type="match status" value="1"/>
</dbReference>
<dbReference type="InterPro" id="IPR005372">
    <property type="entry name" value="UPF0182"/>
</dbReference>
<feature type="region of interest" description="Disordered" evidence="6">
    <location>
        <begin position="974"/>
        <end position="1006"/>
    </location>
</feature>
<feature type="transmembrane region" description="Helical" evidence="5">
    <location>
        <begin position="217"/>
        <end position="234"/>
    </location>
</feature>
<name>A0A0B9AR47_BRELN</name>
<gene>
    <name evidence="7" type="ORF">AE0388_2388</name>
</gene>
<reference evidence="7 8" key="1">
    <citation type="submission" date="2014-11" db="EMBL/GenBank/DDBJ databases">
        <title>Draft Genome Sequence of Brevibacterium linens AE038-8.</title>
        <authorList>
            <person name="Maizel D."/>
            <person name="Utturkar S.M."/>
            <person name="Brown S.D."/>
            <person name="Ferrero M."/>
            <person name="Rosen B.P."/>
        </authorList>
    </citation>
    <scope>NUCLEOTIDE SEQUENCE [LARGE SCALE GENOMIC DNA]</scope>
    <source>
        <strain evidence="7 8">AE038-8</strain>
    </source>
</reference>
<dbReference type="PATRIC" id="fig|1703.6.peg.2286"/>
<dbReference type="GO" id="GO:0005886">
    <property type="term" value="C:plasma membrane"/>
    <property type="evidence" value="ECO:0007669"/>
    <property type="project" value="UniProtKB-SubCell"/>
</dbReference>
<dbReference type="Pfam" id="PF03699">
    <property type="entry name" value="UPF0182"/>
    <property type="match status" value="1"/>
</dbReference>
<dbReference type="HAMAP" id="MF_01600">
    <property type="entry name" value="UPF0182"/>
    <property type="match status" value="1"/>
</dbReference>